<dbReference type="Proteomes" id="UP000054495">
    <property type="component" value="Unassembled WGS sequence"/>
</dbReference>
<gene>
    <name evidence="2" type="ORF">ANCCEY_11068</name>
</gene>
<evidence type="ECO:0008006" key="4">
    <source>
        <dbReference type="Google" id="ProtNLM"/>
    </source>
</evidence>
<organism evidence="2 3">
    <name type="scientific">Ancylostoma ceylanicum</name>
    <dbReference type="NCBI Taxonomy" id="53326"/>
    <lineage>
        <taxon>Eukaryota</taxon>
        <taxon>Metazoa</taxon>
        <taxon>Ecdysozoa</taxon>
        <taxon>Nematoda</taxon>
        <taxon>Chromadorea</taxon>
        <taxon>Rhabditida</taxon>
        <taxon>Rhabditina</taxon>
        <taxon>Rhabditomorpha</taxon>
        <taxon>Strongyloidea</taxon>
        <taxon>Ancylostomatidae</taxon>
        <taxon>Ancylostomatinae</taxon>
        <taxon>Ancylostoma</taxon>
    </lineage>
</organism>
<sequence>MRRVAYSFLLLLPIACYLVFADVSDEAVEDLKLHDDHPHDSNLTVSRTKRQYRCPANCFSSCSNNYQCQAMPAPSICVQGCCCPSNNVNLESDEWCALAACSGGPAVAACLGGLCGQGFFCTVNNFCCRCQSGNSTGICPLQYICLARVCSDLQVLASTNNARLATFAIQITTAVLLAQEEFSLVNENLWVRIAGPCVNGQCPSGYTCGAGNLCYLTSGK</sequence>
<proteinExistence type="predicted"/>
<dbReference type="EMBL" id="KE125248">
    <property type="protein sequence ID" value="EPB69846.1"/>
    <property type="molecule type" value="Genomic_DNA"/>
</dbReference>
<dbReference type="AlphaFoldDB" id="A0A0D6LIV5"/>
<evidence type="ECO:0000313" key="3">
    <source>
        <dbReference type="Proteomes" id="UP000054495"/>
    </source>
</evidence>
<feature type="chain" id="PRO_5002307220" description="CC domain-containing protein" evidence="1">
    <location>
        <begin position="22"/>
        <end position="220"/>
    </location>
</feature>
<reference evidence="2 3" key="1">
    <citation type="submission" date="2013-05" db="EMBL/GenBank/DDBJ databases">
        <title>Draft genome of the parasitic nematode Anyclostoma ceylanicum.</title>
        <authorList>
            <person name="Mitreva M."/>
        </authorList>
    </citation>
    <scope>NUCLEOTIDE SEQUENCE [LARGE SCALE GENOMIC DNA]</scope>
</reference>
<keyword evidence="1" id="KW-0732">Signal</keyword>
<accession>A0A0D6LIV5</accession>
<evidence type="ECO:0000313" key="2">
    <source>
        <dbReference type="EMBL" id="EPB69846.1"/>
    </source>
</evidence>
<feature type="signal peptide" evidence="1">
    <location>
        <begin position="1"/>
        <end position="21"/>
    </location>
</feature>
<protein>
    <recommendedName>
        <fullName evidence="4">CC domain-containing protein</fullName>
    </recommendedName>
</protein>
<keyword evidence="3" id="KW-1185">Reference proteome</keyword>
<name>A0A0D6LIV5_9BILA</name>
<evidence type="ECO:0000256" key="1">
    <source>
        <dbReference type="SAM" id="SignalP"/>
    </source>
</evidence>